<reference evidence="10 11" key="1">
    <citation type="submission" date="2019-12" db="EMBL/GenBank/DDBJ databases">
        <title>Genome sequencing and assembly of endphytes of Porphyra tenera.</title>
        <authorList>
            <person name="Park J.M."/>
            <person name="Shin R."/>
            <person name="Jo S.H."/>
        </authorList>
    </citation>
    <scope>NUCLEOTIDE SEQUENCE [LARGE SCALE GENOMIC DNA]</scope>
    <source>
        <strain evidence="10 11">GPM4</strain>
    </source>
</reference>
<feature type="signal peptide" evidence="7">
    <location>
        <begin position="1"/>
        <end position="27"/>
    </location>
</feature>
<dbReference type="Gene3D" id="2.170.130.10">
    <property type="entry name" value="TonB-dependent receptor, plug domain"/>
    <property type="match status" value="1"/>
</dbReference>
<keyword evidence="4" id="KW-0812">Transmembrane</keyword>
<dbReference type="OrthoDB" id="9768147at2"/>
<dbReference type="InterPro" id="IPR012910">
    <property type="entry name" value="Plug_dom"/>
</dbReference>
<dbReference type="Gene3D" id="2.40.170.20">
    <property type="entry name" value="TonB-dependent receptor, beta-barrel domain"/>
    <property type="match status" value="1"/>
</dbReference>
<feature type="domain" description="TonB-dependent receptor plug" evidence="8">
    <location>
        <begin position="138"/>
        <end position="236"/>
    </location>
</feature>
<dbReference type="GO" id="GO:0030246">
    <property type="term" value="F:carbohydrate binding"/>
    <property type="evidence" value="ECO:0007669"/>
    <property type="project" value="InterPro"/>
</dbReference>
<keyword evidence="3" id="KW-1134">Transmembrane beta strand</keyword>
<evidence type="ECO:0000256" key="4">
    <source>
        <dbReference type="ARBA" id="ARBA00022692"/>
    </source>
</evidence>
<dbReference type="InterPro" id="IPR013784">
    <property type="entry name" value="Carb-bd-like_fold"/>
</dbReference>
<evidence type="ECO:0000259" key="9">
    <source>
        <dbReference type="Pfam" id="PF25183"/>
    </source>
</evidence>
<proteinExistence type="predicted"/>
<dbReference type="GO" id="GO:0009279">
    <property type="term" value="C:cell outer membrane"/>
    <property type="evidence" value="ECO:0007669"/>
    <property type="project" value="UniProtKB-SubCell"/>
</dbReference>
<evidence type="ECO:0000256" key="7">
    <source>
        <dbReference type="SAM" id="SignalP"/>
    </source>
</evidence>
<dbReference type="RefSeq" id="WP_160179085.1">
    <property type="nucleotide sequence ID" value="NZ_CP047656.1"/>
</dbReference>
<dbReference type="Pfam" id="PF25183">
    <property type="entry name" value="OMP_b-brl_4"/>
    <property type="match status" value="1"/>
</dbReference>
<evidence type="ECO:0000256" key="2">
    <source>
        <dbReference type="ARBA" id="ARBA00022448"/>
    </source>
</evidence>
<dbReference type="EMBL" id="CP047656">
    <property type="protein sequence ID" value="QHJ11326.1"/>
    <property type="molecule type" value="Genomic_DNA"/>
</dbReference>
<comment type="subcellular location">
    <subcellularLocation>
        <location evidence="1">Cell outer membrane</location>
        <topology evidence="1">Multi-pass membrane protein</topology>
    </subcellularLocation>
</comment>
<evidence type="ECO:0000313" key="10">
    <source>
        <dbReference type="EMBL" id="QHJ11326.1"/>
    </source>
</evidence>
<accession>A0A857JI66</accession>
<dbReference type="InterPro" id="IPR037066">
    <property type="entry name" value="Plug_dom_sf"/>
</dbReference>
<dbReference type="KEGG" id="pmes:FX988_01554"/>
<evidence type="ECO:0000259" key="8">
    <source>
        <dbReference type="Pfam" id="PF07715"/>
    </source>
</evidence>
<evidence type="ECO:0000256" key="3">
    <source>
        <dbReference type="ARBA" id="ARBA00022452"/>
    </source>
</evidence>
<feature type="chain" id="PRO_5032412774" evidence="7">
    <location>
        <begin position="28"/>
        <end position="1007"/>
    </location>
</feature>
<dbReference type="AlphaFoldDB" id="A0A857JI66"/>
<keyword evidence="11" id="KW-1185">Reference proteome</keyword>
<organism evidence="10 11">
    <name type="scientific">Paraglaciecola mesophila</name>
    <dbReference type="NCBI Taxonomy" id="197222"/>
    <lineage>
        <taxon>Bacteria</taxon>
        <taxon>Pseudomonadati</taxon>
        <taxon>Pseudomonadota</taxon>
        <taxon>Gammaproteobacteria</taxon>
        <taxon>Alteromonadales</taxon>
        <taxon>Alteromonadaceae</taxon>
        <taxon>Paraglaciecola</taxon>
    </lineage>
</organism>
<dbReference type="PANTHER" id="PTHR30069">
    <property type="entry name" value="TONB-DEPENDENT OUTER MEMBRANE RECEPTOR"/>
    <property type="match status" value="1"/>
</dbReference>
<dbReference type="InterPro" id="IPR057601">
    <property type="entry name" value="Oar-like_b-barrel"/>
</dbReference>
<keyword evidence="7" id="KW-0732">Signal</keyword>
<dbReference type="InterPro" id="IPR039426">
    <property type="entry name" value="TonB-dep_rcpt-like"/>
</dbReference>
<keyword evidence="5" id="KW-0472">Membrane</keyword>
<sequence length="1007" mass="109597">MKHTTFRRSITALAVAASLGFALPALADNTTANISGSINANDYSQYTVIAKDPATGLERTISVSDEGSFRFAKLPTGVYDITVMKGGAVVAEQKTRISLGSNTSLAFDFIENDGTERIEVTGARISAIDLSSADSGLVIDEVELDRMPVSRNITAVALLAPGTVMGDSSFSSPNSGGTASFGGASVAENSCYINGMEVTNTSQGLGCGTVPFEFYKEFQVKTGGYSAQFGRTTGGVLNAVTKSGSNEWEFTATALFTPKSLREDGQISYSAGGARGPVVFRNQSQDEYSKSEFTLSASGALIEDTLFFYALVNPRDVENNFASQSSGTQQYAPDDNFIKRDSSGSDNLFWGAKVDWFVTDDHKISLFGYSNKSDTESTAYKFDRSTGEVGDALQTTIRERGGDLKSISYTGNFTDELTVSAMYGEIETSYTNTPSNLDCPTVLDTRDVFDSQKITSCGSGGTTGVNEDKNKQTRIDIEYAFEDHLLRVGYDKQERETFHTSAPITGHSWTYSSVNPNGVIPGTDGPLFTNTTGAIIDVVADRIFTGGGGFSTDLNAWYIEDEWQVTEDLMLSIGLRRDEFENSGVTGKVFSSFKTDVAPRLGFSWDPTGDGDSKVYGTYGTYYLPVANNTNYRAASGLSDTTTYYTFDGADVTGAPTGTSPVSGTVEASQIVNSVPNPATQETFQAEEAEPFSKDEYIVGYEKQINDEFSFSVRAIYREVATALDDYCGPLASQATCTLLNPGKSSTWQLDNDFDSVTDPNSRRTYSAEEIGLPEAENEYTALQPQVNYRGDNMRMSLIYTWSRSVGNFEGAVKSDIGQADAGVTQDFDFPALMDGSDGYQPNDRRHVFKFFGSYDVTEALTVGFNSTLSSGRPLSAFGQGYPSDDPAIYGSYGDTFYLYTNECPDANGNGMCEQSEKIYQYSPRGSKGRTPWTFNLDLSANYNFTVSDIDMRATLNVYNVLNGQAVTSQNEHYENRRSEGSFNQYYGAAYTWQSPRYVEVGFEARF</sequence>
<feature type="domain" description="TonB-dependent transporter Oar-like beta-barrel" evidence="9">
    <location>
        <begin position="585"/>
        <end position="884"/>
    </location>
</feature>
<dbReference type="GO" id="GO:0044718">
    <property type="term" value="P:siderophore transmembrane transport"/>
    <property type="evidence" value="ECO:0007669"/>
    <property type="project" value="TreeGrafter"/>
</dbReference>
<name>A0A857JI66_9ALTE</name>
<dbReference type="PANTHER" id="PTHR30069:SF46">
    <property type="entry name" value="OAR PROTEIN"/>
    <property type="match status" value="1"/>
</dbReference>
<dbReference type="InterPro" id="IPR036942">
    <property type="entry name" value="Beta-barrel_TonB_sf"/>
</dbReference>
<dbReference type="SUPFAM" id="SSF56935">
    <property type="entry name" value="Porins"/>
    <property type="match status" value="1"/>
</dbReference>
<evidence type="ECO:0000313" key="11">
    <source>
        <dbReference type="Proteomes" id="UP000464524"/>
    </source>
</evidence>
<gene>
    <name evidence="10" type="ORF">FX988_01554</name>
</gene>
<evidence type="ECO:0000256" key="6">
    <source>
        <dbReference type="ARBA" id="ARBA00023237"/>
    </source>
</evidence>
<evidence type="ECO:0000256" key="1">
    <source>
        <dbReference type="ARBA" id="ARBA00004571"/>
    </source>
</evidence>
<protein>
    <submittedName>
        <fullName evidence="10">Protein oar</fullName>
    </submittedName>
</protein>
<dbReference type="Pfam" id="PF07715">
    <property type="entry name" value="Plug"/>
    <property type="match status" value="1"/>
</dbReference>
<evidence type="ECO:0000256" key="5">
    <source>
        <dbReference type="ARBA" id="ARBA00023136"/>
    </source>
</evidence>
<keyword evidence="6" id="KW-0998">Cell outer membrane</keyword>
<dbReference type="GO" id="GO:0015344">
    <property type="term" value="F:siderophore uptake transmembrane transporter activity"/>
    <property type="evidence" value="ECO:0007669"/>
    <property type="project" value="TreeGrafter"/>
</dbReference>
<dbReference type="SUPFAM" id="SSF49452">
    <property type="entry name" value="Starch-binding domain-like"/>
    <property type="match status" value="1"/>
</dbReference>
<keyword evidence="2" id="KW-0813">Transport</keyword>
<dbReference type="Proteomes" id="UP000464524">
    <property type="component" value="Chromosome"/>
</dbReference>